<keyword evidence="3" id="KW-1185">Reference proteome</keyword>
<name>A0A5D0XRE2_9MICC</name>
<accession>A0A5D0XRE2</accession>
<organism evidence="2 3">
    <name type="scientific">Arthrobacter echini</name>
    <dbReference type="NCBI Taxonomy" id="1529066"/>
    <lineage>
        <taxon>Bacteria</taxon>
        <taxon>Bacillati</taxon>
        <taxon>Actinomycetota</taxon>
        <taxon>Actinomycetes</taxon>
        <taxon>Micrococcales</taxon>
        <taxon>Micrococcaceae</taxon>
        <taxon>Arthrobacter</taxon>
    </lineage>
</organism>
<protein>
    <submittedName>
        <fullName evidence="2">DUF427 domain-containing protein</fullName>
    </submittedName>
</protein>
<dbReference type="OrthoDB" id="9815163at2"/>
<feature type="domain" description="DUF427" evidence="1">
    <location>
        <begin position="3"/>
        <end position="88"/>
    </location>
</feature>
<sequence length="94" mass="10759">MTTAHWNDTVIAESDETVMVEGNHYFPSESISEEFFTQTEQQTVCPWKGTASYFTLDVDGEQNRDAAWSYLEPKEAAENIRGHYAFWKGVTITD</sequence>
<comment type="caution">
    <text evidence="2">The sequence shown here is derived from an EMBL/GenBank/DDBJ whole genome shotgun (WGS) entry which is preliminary data.</text>
</comment>
<gene>
    <name evidence="2" type="ORF">FQ377_10070</name>
</gene>
<dbReference type="InterPro" id="IPR038694">
    <property type="entry name" value="DUF427_sf"/>
</dbReference>
<proteinExistence type="predicted"/>
<evidence type="ECO:0000313" key="3">
    <source>
        <dbReference type="Proteomes" id="UP000323410"/>
    </source>
</evidence>
<dbReference type="Gene3D" id="2.170.150.40">
    <property type="entry name" value="Domain of unknown function (DUF427)"/>
    <property type="match status" value="1"/>
</dbReference>
<dbReference type="EMBL" id="VSLD01000004">
    <property type="protein sequence ID" value="TYC98646.1"/>
    <property type="molecule type" value="Genomic_DNA"/>
</dbReference>
<reference evidence="2 3" key="1">
    <citation type="submission" date="2019-08" db="EMBL/GenBank/DDBJ databases">
        <title>Genone of Arthrobacter echini P9.</title>
        <authorList>
            <person name="Bowman J.P."/>
        </authorList>
    </citation>
    <scope>NUCLEOTIDE SEQUENCE [LARGE SCALE GENOMIC DNA]</scope>
    <source>
        <strain evidence="2 3">P9</strain>
    </source>
</reference>
<dbReference type="AlphaFoldDB" id="A0A5D0XRE2"/>
<evidence type="ECO:0000313" key="2">
    <source>
        <dbReference type="EMBL" id="TYC98646.1"/>
    </source>
</evidence>
<dbReference type="Pfam" id="PF04248">
    <property type="entry name" value="NTP_transf_9"/>
    <property type="match status" value="1"/>
</dbReference>
<dbReference type="PANTHER" id="PTHR34310:SF5">
    <property type="entry name" value="DUF427 DOMAIN PROTEIN (AFU_ORTHOLOGUE AFUA_3G02220)"/>
    <property type="match status" value="1"/>
</dbReference>
<dbReference type="PANTHER" id="PTHR34310">
    <property type="entry name" value="DUF427 DOMAIN PROTEIN (AFU_ORTHOLOGUE AFUA_3G02220)"/>
    <property type="match status" value="1"/>
</dbReference>
<dbReference type="Proteomes" id="UP000323410">
    <property type="component" value="Unassembled WGS sequence"/>
</dbReference>
<dbReference type="RefSeq" id="WP_148601123.1">
    <property type="nucleotide sequence ID" value="NZ_VSLD01000004.1"/>
</dbReference>
<dbReference type="InterPro" id="IPR007361">
    <property type="entry name" value="DUF427"/>
</dbReference>
<evidence type="ECO:0000259" key="1">
    <source>
        <dbReference type="Pfam" id="PF04248"/>
    </source>
</evidence>